<reference evidence="1" key="2">
    <citation type="submission" date="2025-08" db="UniProtKB">
        <authorList>
            <consortium name="Ensembl"/>
        </authorList>
    </citation>
    <scope>IDENTIFICATION</scope>
    <source>
        <strain evidence="1">broiler</strain>
    </source>
</reference>
<dbReference type="InterPro" id="IPR016186">
    <property type="entry name" value="C-type_lectin-like/link_sf"/>
</dbReference>
<organism evidence="1 2">
    <name type="scientific">Gallus gallus</name>
    <name type="common">Chicken</name>
    <dbReference type="NCBI Taxonomy" id="9031"/>
    <lineage>
        <taxon>Eukaryota</taxon>
        <taxon>Metazoa</taxon>
        <taxon>Chordata</taxon>
        <taxon>Craniata</taxon>
        <taxon>Vertebrata</taxon>
        <taxon>Euteleostomi</taxon>
        <taxon>Archelosauria</taxon>
        <taxon>Archosauria</taxon>
        <taxon>Dinosauria</taxon>
        <taxon>Saurischia</taxon>
        <taxon>Theropoda</taxon>
        <taxon>Coelurosauria</taxon>
        <taxon>Aves</taxon>
        <taxon>Neognathae</taxon>
        <taxon>Galloanserae</taxon>
        <taxon>Galliformes</taxon>
        <taxon>Phasianidae</taxon>
        <taxon>Phasianinae</taxon>
        <taxon>Gallus</taxon>
    </lineage>
</organism>
<name>A0A8V0XBH5_CHICK</name>
<reference evidence="1" key="3">
    <citation type="submission" date="2025-09" db="UniProtKB">
        <authorList>
            <consortium name="Ensembl"/>
        </authorList>
    </citation>
    <scope>IDENTIFICATION</scope>
    <source>
        <strain evidence="1">broiler</strain>
    </source>
</reference>
<dbReference type="Gene3D" id="3.10.100.10">
    <property type="entry name" value="Mannose-Binding Protein A, subunit A"/>
    <property type="match status" value="1"/>
</dbReference>
<protein>
    <recommendedName>
        <fullName evidence="3">C-type lectin domain-containing protein</fullName>
    </recommendedName>
</protein>
<evidence type="ECO:0008006" key="3">
    <source>
        <dbReference type="Google" id="ProtNLM"/>
    </source>
</evidence>
<dbReference type="Ensembl" id="ENSGALT00010004823.1">
    <property type="protein sequence ID" value="ENSGALP00010002912.1"/>
    <property type="gene ID" value="ENSGALG00010002155.1"/>
</dbReference>
<dbReference type="PANTHER" id="PTHR45710">
    <property type="entry name" value="C-TYPE LECTIN DOMAIN-CONTAINING PROTEIN 180"/>
    <property type="match status" value="1"/>
</dbReference>
<evidence type="ECO:0000313" key="2">
    <source>
        <dbReference type="Proteomes" id="UP000000539"/>
    </source>
</evidence>
<accession>A0A8V0XBH5</accession>
<dbReference type="InterPro" id="IPR050828">
    <property type="entry name" value="C-type_lectin/matrix_domain"/>
</dbReference>
<dbReference type="Proteomes" id="UP000000539">
    <property type="component" value="Chromosome 16"/>
</dbReference>
<proteinExistence type="predicted"/>
<dbReference type="AlphaFoldDB" id="A0A8V0XBH5"/>
<sequence>HPMLVVLVISTGECHQAVSAGPHPTFPAFGHACPNAWVGFQGKCYYLLKEENDWNSSREHCSAHGASLATIGSEEEMVRWGHEPKALGKAPGWGDVTAPHPSRIHLGDIRDVHLRGQLLCHGSQTSFFHAAEPSDHCEPEMLNQ</sequence>
<dbReference type="InterPro" id="IPR016187">
    <property type="entry name" value="CTDL_fold"/>
</dbReference>
<dbReference type="SUPFAM" id="SSF56436">
    <property type="entry name" value="C-type lectin-like"/>
    <property type="match status" value="1"/>
</dbReference>
<dbReference type="PANTHER" id="PTHR45710:SF35">
    <property type="entry name" value="C-TYPE LECTIN DOMAIN FAMILY 2 MEMBER D"/>
    <property type="match status" value="1"/>
</dbReference>
<evidence type="ECO:0000313" key="1">
    <source>
        <dbReference type="Ensembl" id="ENSGALP00010002912.1"/>
    </source>
</evidence>
<keyword evidence="2" id="KW-1185">Reference proteome</keyword>
<dbReference type="GeneTree" id="ENSGT00940000162705"/>
<reference evidence="1" key="1">
    <citation type="submission" date="2020-11" db="EMBL/GenBank/DDBJ databases">
        <title>Gallus gallus (Chicken) genome, bGalGal1, GRCg7b, maternal haplotype autosomes + Z &amp; W.</title>
        <authorList>
            <person name="Warren W."/>
            <person name="Formenti G."/>
            <person name="Fedrigo O."/>
            <person name="Haase B."/>
            <person name="Mountcastle J."/>
            <person name="Balacco J."/>
            <person name="Tracey A."/>
            <person name="Schneider V."/>
            <person name="Okimoto R."/>
            <person name="Cheng H."/>
            <person name="Hawken R."/>
            <person name="Howe K."/>
            <person name="Jarvis E.D."/>
        </authorList>
    </citation>
    <scope>NUCLEOTIDE SEQUENCE [LARGE SCALE GENOMIC DNA]</scope>
    <source>
        <strain evidence="1">Broiler</strain>
    </source>
</reference>